<evidence type="ECO:0000313" key="2">
    <source>
        <dbReference type="Proteomes" id="UP000032142"/>
    </source>
</evidence>
<dbReference type="Proteomes" id="UP000032142">
    <property type="component" value="Unassembled WGS sequence"/>
</dbReference>
<protein>
    <submittedName>
        <fullName evidence="1">Uncharacterized protein</fullName>
    </submittedName>
</protein>
<sequence length="12" mass="1391">MNVLRLTTMLAK</sequence>
<reference evidence="2" key="1">
    <citation type="submission" date="2014-09" db="EMBL/GenBank/DDBJ databases">
        <authorList>
            <person name="Mudge J."/>
            <person name="Ramaraj T."/>
            <person name="Lindquist I.E."/>
            <person name="Bharti A.K."/>
            <person name="Sundararajan A."/>
            <person name="Cameron C.T."/>
            <person name="Woodward J.E."/>
            <person name="May G.D."/>
            <person name="Brubaker C."/>
            <person name="Broadhvest J."/>
            <person name="Wilkins T.A."/>
        </authorList>
    </citation>
    <scope>NUCLEOTIDE SEQUENCE</scope>
    <source>
        <strain evidence="2">cv. AKA8401</strain>
    </source>
</reference>
<proteinExistence type="predicted"/>
<name>A0A0B0MQD6_GOSAR</name>
<dbReference type="EMBL" id="JRRC01278879">
    <property type="protein sequence ID" value="KHG02592.1"/>
    <property type="molecule type" value="Genomic_DNA"/>
</dbReference>
<comment type="caution">
    <text evidence="1">The sequence shown here is derived from an EMBL/GenBank/DDBJ whole genome shotgun (WGS) entry which is preliminary data.</text>
</comment>
<evidence type="ECO:0000313" key="1">
    <source>
        <dbReference type="EMBL" id="KHG02592.1"/>
    </source>
</evidence>
<keyword evidence="2" id="KW-1185">Reference proteome</keyword>
<organism evidence="1 2">
    <name type="scientific">Gossypium arboreum</name>
    <name type="common">Tree cotton</name>
    <name type="synonym">Gossypium nanking</name>
    <dbReference type="NCBI Taxonomy" id="29729"/>
    <lineage>
        <taxon>Eukaryota</taxon>
        <taxon>Viridiplantae</taxon>
        <taxon>Streptophyta</taxon>
        <taxon>Embryophyta</taxon>
        <taxon>Tracheophyta</taxon>
        <taxon>Spermatophyta</taxon>
        <taxon>Magnoliopsida</taxon>
        <taxon>eudicotyledons</taxon>
        <taxon>Gunneridae</taxon>
        <taxon>Pentapetalae</taxon>
        <taxon>rosids</taxon>
        <taxon>malvids</taxon>
        <taxon>Malvales</taxon>
        <taxon>Malvaceae</taxon>
        <taxon>Malvoideae</taxon>
        <taxon>Gossypium</taxon>
    </lineage>
</organism>
<accession>A0A0B0MQD6</accession>
<gene>
    <name evidence="1" type="ORF">F383_25206</name>
</gene>